<dbReference type="Proteomes" id="UP000002875">
    <property type="component" value="Chromosome"/>
</dbReference>
<dbReference type="PANTHER" id="PTHR43633:SF1">
    <property type="entry name" value="ALCOHOL DEHYDROGENASE YQHD"/>
    <property type="match status" value="1"/>
</dbReference>
<dbReference type="SUPFAM" id="SSF56796">
    <property type="entry name" value="Dehydroquinate synthase-like"/>
    <property type="match status" value="1"/>
</dbReference>
<accession>A0ABM5MZC5</accession>
<name>A0ABM5MZC5_EMTOG</name>
<dbReference type="Gene3D" id="3.40.50.1970">
    <property type="match status" value="1"/>
</dbReference>
<dbReference type="EMBL" id="CP002961">
    <property type="protein sequence ID" value="AFK02539.1"/>
    <property type="molecule type" value="Genomic_DNA"/>
</dbReference>
<dbReference type="CDD" id="cd08187">
    <property type="entry name" value="BDH"/>
    <property type="match status" value="1"/>
</dbReference>
<dbReference type="PANTHER" id="PTHR43633">
    <property type="entry name" value="ALCOHOL DEHYDROGENASE YQHD"/>
    <property type="match status" value="1"/>
</dbReference>
<dbReference type="InterPro" id="IPR001670">
    <property type="entry name" value="ADH_Fe/GldA"/>
</dbReference>
<dbReference type="PROSITE" id="PS00060">
    <property type="entry name" value="ADH_IRON_2"/>
    <property type="match status" value="1"/>
</dbReference>
<dbReference type="PROSITE" id="PS00913">
    <property type="entry name" value="ADH_IRON_1"/>
    <property type="match status" value="1"/>
</dbReference>
<keyword evidence="1" id="KW-0560">Oxidoreductase</keyword>
<dbReference type="InterPro" id="IPR056798">
    <property type="entry name" value="ADH_Fe_C"/>
</dbReference>
<dbReference type="Pfam" id="PF00465">
    <property type="entry name" value="Fe-ADH"/>
    <property type="match status" value="1"/>
</dbReference>
<evidence type="ECO:0000256" key="1">
    <source>
        <dbReference type="ARBA" id="ARBA00023002"/>
    </source>
</evidence>
<dbReference type="InterPro" id="IPR044731">
    <property type="entry name" value="BDH-like"/>
</dbReference>
<protein>
    <submittedName>
        <fullName evidence="4">Iron-containing alcohol dehydrogenase</fullName>
    </submittedName>
</protein>
<evidence type="ECO:0000259" key="3">
    <source>
        <dbReference type="Pfam" id="PF25137"/>
    </source>
</evidence>
<keyword evidence="5" id="KW-1185">Reference proteome</keyword>
<feature type="domain" description="Alcohol dehydrogenase iron-type/glycerol dehydrogenase GldA" evidence="2">
    <location>
        <begin position="10"/>
        <end position="176"/>
    </location>
</feature>
<gene>
    <name evidence="4" type="ordered locus">Emtol_1390</name>
</gene>
<feature type="domain" description="Fe-containing alcohol dehydrogenase-like C-terminal" evidence="3">
    <location>
        <begin position="189"/>
        <end position="382"/>
    </location>
</feature>
<reference evidence="4 5" key="1">
    <citation type="submission" date="2011-07" db="EMBL/GenBank/DDBJ databases">
        <title>The complete genome of chromosome of Emticicia oligotrophica DSM 17448.</title>
        <authorList>
            <consortium name="US DOE Joint Genome Institute (JGI-PGF)"/>
            <person name="Lucas S."/>
            <person name="Han J."/>
            <person name="Lapidus A."/>
            <person name="Bruce D."/>
            <person name="Goodwin L."/>
            <person name="Pitluck S."/>
            <person name="Peters L."/>
            <person name="Kyrpides N."/>
            <person name="Mavromatis K."/>
            <person name="Ivanova N."/>
            <person name="Ovchinnikova G."/>
            <person name="Teshima H."/>
            <person name="Detter J.C."/>
            <person name="Tapia R."/>
            <person name="Han C."/>
            <person name="Land M."/>
            <person name="Hauser L."/>
            <person name="Markowitz V."/>
            <person name="Cheng J.-F."/>
            <person name="Hugenholtz P."/>
            <person name="Woyke T."/>
            <person name="Wu D."/>
            <person name="Tindall B."/>
            <person name="Pomrenke H."/>
            <person name="Brambilla E."/>
            <person name="Klenk H.-P."/>
            <person name="Eisen J.A."/>
        </authorList>
    </citation>
    <scope>NUCLEOTIDE SEQUENCE [LARGE SCALE GENOMIC DNA]</scope>
    <source>
        <strain evidence="4 5">DSM 17448</strain>
    </source>
</reference>
<evidence type="ECO:0000259" key="2">
    <source>
        <dbReference type="Pfam" id="PF00465"/>
    </source>
</evidence>
<organism evidence="4 5">
    <name type="scientific">Emticicia oligotrophica (strain DSM 17448 / CIP 109782 / MTCC 6937 / GPTSA100-15)</name>
    <dbReference type="NCBI Taxonomy" id="929562"/>
    <lineage>
        <taxon>Bacteria</taxon>
        <taxon>Pseudomonadati</taxon>
        <taxon>Bacteroidota</taxon>
        <taxon>Cytophagia</taxon>
        <taxon>Cytophagales</taxon>
        <taxon>Leadbetterellaceae</taxon>
        <taxon>Emticicia</taxon>
    </lineage>
</organism>
<proteinExistence type="predicted"/>
<dbReference type="Gene3D" id="1.20.1090.10">
    <property type="entry name" value="Dehydroquinate synthase-like - alpha domain"/>
    <property type="match status" value="1"/>
</dbReference>
<evidence type="ECO:0000313" key="5">
    <source>
        <dbReference type="Proteomes" id="UP000002875"/>
    </source>
</evidence>
<sequence length="385" mass="42281">MFNNFVYQNPVKILFGKGQIAQLGKQIPTEAKILLTYGGGSIFQNGVYEQVKKALEGRNVVEFGGIEANPTYETLMQAVELGRQEQITFLLAVGGGSVLDGTKFIAAAIPFEGEDAWQIVTGKEKYKTAIPLGAVLTLPATGSEMNYYAVISKKSTQEKKGMGGPLVYPKFSILDPETTYSLPPRQIANGIADAFTHVMEQYMTYPVDAQIQDRFAESVLQTLIEVATKTLENPTDYEARANFMWAATVALNGWIGLGVPQDWATHQIGHEITAFHGVDHARTLAVVLPHLLKFKEVDKRAKLIQYAKRVWNLSGTDDELVAGAIQKTGAFYESLGLPIKASEYGVNQETIAKIKQRFIERGVNFGEKADITPEAVEQILAMSIA</sequence>
<evidence type="ECO:0000313" key="4">
    <source>
        <dbReference type="EMBL" id="AFK02539.1"/>
    </source>
</evidence>
<dbReference type="RefSeq" id="WP_015028239.1">
    <property type="nucleotide sequence ID" value="NC_018748.1"/>
</dbReference>
<dbReference type="Pfam" id="PF25137">
    <property type="entry name" value="ADH_Fe_C"/>
    <property type="match status" value="1"/>
</dbReference>
<dbReference type="InterPro" id="IPR018211">
    <property type="entry name" value="ADH_Fe_CS"/>
</dbReference>